<dbReference type="GO" id="GO:1990904">
    <property type="term" value="C:ribonucleoprotein complex"/>
    <property type="evidence" value="ECO:0007669"/>
    <property type="project" value="UniProtKB-KW"/>
</dbReference>
<protein>
    <submittedName>
        <fullName evidence="5">Related to ribosomal protein YmS18, mitochondrial</fullName>
    </submittedName>
</protein>
<gene>
    <name evidence="5" type="ORF">RAG0_10526</name>
</gene>
<organism evidence="5 6">
    <name type="scientific">Rhynchosporium agropyri</name>
    <dbReference type="NCBI Taxonomy" id="914238"/>
    <lineage>
        <taxon>Eukaryota</taxon>
        <taxon>Fungi</taxon>
        <taxon>Dikarya</taxon>
        <taxon>Ascomycota</taxon>
        <taxon>Pezizomycotina</taxon>
        <taxon>Leotiomycetes</taxon>
        <taxon>Helotiales</taxon>
        <taxon>Ploettnerulaceae</taxon>
        <taxon>Rhynchosporium</taxon>
    </lineage>
</organism>
<evidence type="ECO:0000256" key="4">
    <source>
        <dbReference type="SAM" id="MobiDB-lite"/>
    </source>
</evidence>
<dbReference type="GO" id="GO:0005840">
    <property type="term" value="C:ribosome"/>
    <property type="evidence" value="ECO:0007669"/>
    <property type="project" value="UniProtKB-KW"/>
</dbReference>
<keyword evidence="6" id="KW-1185">Reference proteome</keyword>
<dbReference type="PROSITE" id="PS51257">
    <property type="entry name" value="PROKAR_LIPOPROTEIN"/>
    <property type="match status" value="1"/>
</dbReference>
<comment type="similarity">
    <text evidence="1">Belongs to the universal ribosomal protein uS11 family.</text>
</comment>
<dbReference type="OrthoDB" id="1654884at2759"/>
<evidence type="ECO:0000313" key="5">
    <source>
        <dbReference type="EMBL" id="CZT03881.1"/>
    </source>
</evidence>
<evidence type="ECO:0000256" key="3">
    <source>
        <dbReference type="ARBA" id="ARBA00023274"/>
    </source>
</evidence>
<dbReference type="SUPFAM" id="SSF53137">
    <property type="entry name" value="Translational machinery components"/>
    <property type="match status" value="1"/>
</dbReference>
<evidence type="ECO:0000256" key="2">
    <source>
        <dbReference type="ARBA" id="ARBA00022980"/>
    </source>
</evidence>
<accession>A0A1E1L034</accession>
<sequence>MSRIASRRLLAKSPLSSLSSSSCLPTTLSLRQISSTTSLLAEDSNQRPKTPSGRAYPTLPGGSNFRKGVAVARPPVSPSLHPQARTSDLSGLLGDLLEQNKSQRQQGRYNRYGAPPDFAADGSGNLLAKDGEHVDATWQLHIYAHRHNVHITLVRPPSWIHPQTGRRYPEKGDNRTIALSLAAGNLGFRHAGRKHYDSAFQLASYVMARMQESGISSWIGSLEVFMRGFGAGREAVTKALLGLEGKALRGKIVKVTDSTRVKFGGSRSKKPRRLG</sequence>
<dbReference type="InterPro" id="IPR036967">
    <property type="entry name" value="Ribosomal_uS11_sf"/>
</dbReference>
<evidence type="ECO:0000256" key="1">
    <source>
        <dbReference type="ARBA" id="ARBA00006194"/>
    </source>
</evidence>
<feature type="region of interest" description="Disordered" evidence="4">
    <location>
        <begin position="39"/>
        <end position="63"/>
    </location>
</feature>
<dbReference type="EMBL" id="FJUX01000065">
    <property type="protein sequence ID" value="CZT03881.1"/>
    <property type="molecule type" value="Genomic_DNA"/>
</dbReference>
<keyword evidence="3" id="KW-0687">Ribonucleoprotein</keyword>
<dbReference type="AlphaFoldDB" id="A0A1E1L034"/>
<dbReference type="PANTHER" id="PTHR11759">
    <property type="entry name" value="40S RIBOSOMAL PROTEIN S14/30S RIBOSOMAL PROTEIN S11"/>
    <property type="match status" value="1"/>
</dbReference>
<dbReference type="Proteomes" id="UP000178912">
    <property type="component" value="Unassembled WGS sequence"/>
</dbReference>
<dbReference type="Gene3D" id="3.30.420.80">
    <property type="entry name" value="Ribosomal protein S11"/>
    <property type="match status" value="1"/>
</dbReference>
<dbReference type="GO" id="GO:0003735">
    <property type="term" value="F:structural constituent of ribosome"/>
    <property type="evidence" value="ECO:0007669"/>
    <property type="project" value="InterPro"/>
</dbReference>
<name>A0A1E1L034_9HELO</name>
<dbReference type="GO" id="GO:0006412">
    <property type="term" value="P:translation"/>
    <property type="evidence" value="ECO:0007669"/>
    <property type="project" value="InterPro"/>
</dbReference>
<dbReference type="HAMAP" id="MF_01310">
    <property type="entry name" value="Ribosomal_uS11"/>
    <property type="match status" value="1"/>
</dbReference>
<reference evidence="6" key="1">
    <citation type="submission" date="2016-03" db="EMBL/GenBank/DDBJ databases">
        <authorList>
            <person name="Guldener U."/>
        </authorList>
    </citation>
    <scope>NUCLEOTIDE SEQUENCE [LARGE SCALE GENOMIC DNA]</scope>
    <source>
        <strain evidence="6">04CH-RAC-A.6.1</strain>
    </source>
</reference>
<dbReference type="InterPro" id="IPR001971">
    <property type="entry name" value="Ribosomal_uS11"/>
</dbReference>
<evidence type="ECO:0000313" key="6">
    <source>
        <dbReference type="Proteomes" id="UP000178912"/>
    </source>
</evidence>
<keyword evidence="2 5" id="KW-0689">Ribosomal protein</keyword>
<proteinExistence type="inferred from homology"/>